<evidence type="ECO:0000259" key="16">
    <source>
        <dbReference type="SMART" id="SM00904"/>
    </source>
</evidence>
<evidence type="ECO:0000256" key="2">
    <source>
        <dbReference type="ARBA" id="ARBA00004726"/>
    </source>
</evidence>
<evidence type="ECO:0000256" key="9">
    <source>
        <dbReference type="ARBA" id="ARBA00022777"/>
    </source>
</evidence>
<dbReference type="HOGENOM" id="CLU_048437_0_2_9"/>
<dbReference type="NCBIfam" id="NF004162">
    <property type="entry name" value="PRK05627.1-5"/>
    <property type="match status" value="1"/>
</dbReference>
<evidence type="ECO:0000256" key="5">
    <source>
        <dbReference type="ARBA" id="ARBA00022643"/>
    </source>
</evidence>
<evidence type="ECO:0000256" key="3">
    <source>
        <dbReference type="ARBA" id="ARBA00005201"/>
    </source>
</evidence>
<dbReference type="InterPro" id="IPR004821">
    <property type="entry name" value="Cyt_trans-like"/>
</dbReference>
<dbReference type="KEGG" id="ssw:SSGZ1_0976"/>
<dbReference type="InterPro" id="IPR015864">
    <property type="entry name" value="FAD_synthase"/>
</dbReference>
<dbReference type="NCBIfam" id="NF004158">
    <property type="entry name" value="PRK05627.1-1"/>
    <property type="match status" value="1"/>
</dbReference>
<dbReference type="Gene3D" id="3.40.50.620">
    <property type="entry name" value="HUPs"/>
    <property type="match status" value="1"/>
</dbReference>
<keyword evidence="10 15" id="KW-0274">FAD</keyword>
<evidence type="ECO:0000256" key="13">
    <source>
        <dbReference type="ARBA" id="ARBA00047880"/>
    </source>
</evidence>
<dbReference type="GO" id="GO:0005524">
    <property type="term" value="F:ATP binding"/>
    <property type="evidence" value="ECO:0007669"/>
    <property type="project" value="UniProtKB-UniRule"/>
</dbReference>
<evidence type="ECO:0000256" key="6">
    <source>
        <dbReference type="ARBA" id="ARBA00022679"/>
    </source>
</evidence>
<keyword evidence="8 15" id="KW-0547">Nucleotide-binding</keyword>
<evidence type="ECO:0000256" key="14">
    <source>
        <dbReference type="ARBA" id="ARBA00049494"/>
    </source>
</evidence>
<name>D5AHW8_STRGZ</name>
<comment type="function">
    <text evidence="1">Catalyzes the phosphorylation of riboflavin to FMN followed by the adenylation of FMN to FAD.</text>
</comment>
<dbReference type="PATRIC" id="fig|423211.3.peg.959"/>
<sequence>MLFLKNATSCINRARFWSKKFLNNCDKIENMNIRTIKHYSELNQEEPTVLVLGYFDGLHLGHKALLDRARKVADEQGLTVTVLTFPESPRLAFSRFSPELLLHLTSQEQRYLLLKKYGVDNLILTDFTSEFANNTPQQFMERYIKGLNAQILVAGFDYHFGNCRADVKDLTELFDGQVEIVSEVSLGGEKVSSTRIRQAIQSGDVSLANQLLGYPFMTEGIVVHGDARGRTIGYPTANLAPFDRVHLPSEGVYVADVEVDGKRYRAMTSVGKNVTFDGTEMRIEAHIFGFHRFIYGEKITIFWLEKIRDMVKFDGIEGLMEQMKSDEKFALQWGKYA</sequence>
<keyword evidence="7 15" id="KW-0548">Nucleotidyltransferase</keyword>
<keyword evidence="12" id="KW-0511">Multifunctional enzyme</keyword>
<comment type="catalytic activity">
    <reaction evidence="13 15">
        <text>riboflavin + ATP = FMN + ADP + H(+)</text>
        <dbReference type="Rhea" id="RHEA:14357"/>
        <dbReference type="ChEBI" id="CHEBI:15378"/>
        <dbReference type="ChEBI" id="CHEBI:30616"/>
        <dbReference type="ChEBI" id="CHEBI:57986"/>
        <dbReference type="ChEBI" id="CHEBI:58210"/>
        <dbReference type="ChEBI" id="CHEBI:456216"/>
        <dbReference type="EC" id="2.7.1.26"/>
    </reaction>
</comment>
<evidence type="ECO:0000256" key="4">
    <source>
        <dbReference type="ARBA" id="ARBA00022630"/>
    </source>
</evidence>
<dbReference type="SMART" id="SM00904">
    <property type="entry name" value="Flavokinase"/>
    <property type="match status" value="1"/>
</dbReference>
<dbReference type="Pfam" id="PF01687">
    <property type="entry name" value="Flavokinase"/>
    <property type="match status" value="1"/>
</dbReference>
<dbReference type="PANTHER" id="PTHR22749">
    <property type="entry name" value="RIBOFLAVIN KINASE/FMN ADENYLYLTRANSFERASE"/>
    <property type="match status" value="1"/>
</dbReference>
<evidence type="ECO:0000256" key="8">
    <source>
        <dbReference type="ARBA" id="ARBA00022741"/>
    </source>
</evidence>
<dbReference type="EMBL" id="CP000837">
    <property type="protein sequence ID" value="ADE31433.1"/>
    <property type="molecule type" value="Genomic_DNA"/>
</dbReference>
<dbReference type="PANTHER" id="PTHR22749:SF6">
    <property type="entry name" value="RIBOFLAVIN KINASE"/>
    <property type="match status" value="1"/>
</dbReference>
<keyword evidence="4 15" id="KW-0285">Flavoprotein</keyword>
<evidence type="ECO:0000256" key="11">
    <source>
        <dbReference type="ARBA" id="ARBA00022840"/>
    </source>
</evidence>
<dbReference type="Gene3D" id="2.40.30.30">
    <property type="entry name" value="Riboflavin kinase-like"/>
    <property type="match status" value="1"/>
</dbReference>
<dbReference type="GO" id="GO:0009231">
    <property type="term" value="P:riboflavin biosynthetic process"/>
    <property type="evidence" value="ECO:0007669"/>
    <property type="project" value="InterPro"/>
</dbReference>
<evidence type="ECO:0000256" key="1">
    <source>
        <dbReference type="ARBA" id="ARBA00002121"/>
    </source>
</evidence>
<dbReference type="InterPro" id="IPR015865">
    <property type="entry name" value="Riboflavin_kinase_bac/euk"/>
</dbReference>
<comment type="pathway">
    <text evidence="3 15">Cofactor biosynthesis; FMN biosynthesis; FMN from riboflavin (ATP route): step 1/1.</text>
</comment>
<dbReference type="Pfam" id="PF06574">
    <property type="entry name" value="FAD_syn"/>
    <property type="match status" value="1"/>
</dbReference>
<dbReference type="GO" id="GO:0008531">
    <property type="term" value="F:riboflavin kinase activity"/>
    <property type="evidence" value="ECO:0007669"/>
    <property type="project" value="UniProtKB-UniRule"/>
</dbReference>
<evidence type="ECO:0000256" key="15">
    <source>
        <dbReference type="PIRNR" id="PIRNR004491"/>
    </source>
</evidence>
<dbReference type="GO" id="GO:0009398">
    <property type="term" value="P:FMN biosynthetic process"/>
    <property type="evidence" value="ECO:0007669"/>
    <property type="project" value="UniProtKB-UniRule"/>
</dbReference>
<dbReference type="EC" id="2.7.1.26" evidence="15"/>
<dbReference type="InterPro" id="IPR023468">
    <property type="entry name" value="Riboflavin_kinase"/>
</dbReference>
<evidence type="ECO:0000313" key="18">
    <source>
        <dbReference type="Proteomes" id="UP000002359"/>
    </source>
</evidence>
<gene>
    <name evidence="17" type="ordered locus">SSGZ1_0976</name>
</gene>
<dbReference type="UniPathway" id="UPA00276">
    <property type="reaction ID" value="UER00406"/>
</dbReference>
<dbReference type="FunFam" id="3.40.50.620:FF:000021">
    <property type="entry name" value="Riboflavin biosynthesis protein"/>
    <property type="match status" value="1"/>
</dbReference>
<dbReference type="EC" id="2.7.7.2" evidence="15"/>
<dbReference type="InterPro" id="IPR002606">
    <property type="entry name" value="Riboflavin_kinase_bac"/>
</dbReference>
<dbReference type="PIRSF" id="PIRSF004491">
    <property type="entry name" value="FAD_Synth"/>
    <property type="match status" value="1"/>
</dbReference>
<dbReference type="SUPFAM" id="SSF82114">
    <property type="entry name" value="Riboflavin kinase-like"/>
    <property type="match status" value="1"/>
</dbReference>
<evidence type="ECO:0000256" key="10">
    <source>
        <dbReference type="ARBA" id="ARBA00022827"/>
    </source>
</evidence>
<dbReference type="InterPro" id="IPR023465">
    <property type="entry name" value="Riboflavin_kinase_dom_sf"/>
</dbReference>
<dbReference type="GO" id="GO:0006747">
    <property type="term" value="P:FAD biosynthetic process"/>
    <property type="evidence" value="ECO:0007669"/>
    <property type="project" value="UniProtKB-UniRule"/>
</dbReference>
<dbReference type="FunFam" id="2.40.30.30:FF:000003">
    <property type="entry name" value="Riboflavin biosynthesis protein"/>
    <property type="match status" value="1"/>
</dbReference>
<dbReference type="GO" id="GO:0003919">
    <property type="term" value="F:FMN adenylyltransferase activity"/>
    <property type="evidence" value="ECO:0007669"/>
    <property type="project" value="UniProtKB-UniRule"/>
</dbReference>
<dbReference type="CDD" id="cd02064">
    <property type="entry name" value="FAD_synthetase_N"/>
    <property type="match status" value="1"/>
</dbReference>
<dbReference type="NCBIfam" id="TIGR00125">
    <property type="entry name" value="cyt_tran_rel"/>
    <property type="match status" value="1"/>
</dbReference>
<reference evidence="17 18" key="1">
    <citation type="journal article" date="2009" name="J. Infect. Dis.">
        <title>Clinical, experimental, and genomic differences between intermediately pathogenic, highly pathogenic, and epidemic Streptococcus suis.</title>
        <authorList>
            <person name="Ye C."/>
            <person name="Zheng H."/>
            <person name="Zhang J."/>
            <person name="Jing H."/>
            <person name="Wang L."/>
            <person name="Xiong Y."/>
            <person name="Wang W."/>
            <person name="Zhou Z."/>
            <person name="Sun Q."/>
            <person name="Luo X."/>
            <person name="Du H."/>
            <person name="Gottschalk M."/>
            <person name="Xu J."/>
        </authorList>
    </citation>
    <scope>NUCLEOTIDE SEQUENCE [LARGE SCALE GENOMIC DNA]</scope>
    <source>
        <strain evidence="17 18">GZ1</strain>
    </source>
</reference>
<comment type="similarity">
    <text evidence="15">Belongs to the ribF family.</text>
</comment>
<dbReference type="InterPro" id="IPR014729">
    <property type="entry name" value="Rossmann-like_a/b/a_fold"/>
</dbReference>
<evidence type="ECO:0000256" key="12">
    <source>
        <dbReference type="ARBA" id="ARBA00023268"/>
    </source>
</evidence>
<accession>D5AHW8</accession>
<comment type="catalytic activity">
    <reaction evidence="14 15">
        <text>FMN + ATP + H(+) = FAD + diphosphate</text>
        <dbReference type="Rhea" id="RHEA:17237"/>
        <dbReference type="ChEBI" id="CHEBI:15378"/>
        <dbReference type="ChEBI" id="CHEBI:30616"/>
        <dbReference type="ChEBI" id="CHEBI:33019"/>
        <dbReference type="ChEBI" id="CHEBI:57692"/>
        <dbReference type="ChEBI" id="CHEBI:58210"/>
        <dbReference type="EC" id="2.7.7.2"/>
    </reaction>
</comment>
<protein>
    <recommendedName>
        <fullName evidence="15">Riboflavin biosynthesis protein</fullName>
    </recommendedName>
    <domain>
        <recommendedName>
            <fullName evidence="15">Riboflavin kinase</fullName>
            <ecNumber evidence="15">2.7.1.26</ecNumber>
        </recommendedName>
        <alternativeName>
            <fullName evidence="15">Flavokinase</fullName>
        </alternativeName>
    </domain>
    <domain>
        <recommendedName>
            <fullName evidence="15">FMN adenylyltransferase</fullName>
            <ecNumber evidence="15">2.7.7.2</ecNumber>
        </recommendedName>
        <alternativeName>
            <fullName evidence="15">FAD pyrophosphorylase</fullName>
        </alternativeName>
        <alternativeName>
            <fullName evidence="15">FAD synthase</fullName>
        </alternativeName>
    </domain>
</protein>
<dbReference type="Proteomes" id="UP000002359">
    <property type="component" value="Chromosome"/>
</dbReference>
<feature type="domain" description="Riboflavin kinase" evidence="16">
    <location>
        <begin position="211"/>
        <end position="335"/>
    </location>
</feature>
<dbReference type="NCBIfam" id="TIGR00083">
    <property type="entry name" value="ribF"/>
    <property type="match status" value="1"/>
</dbReference>
<dbReference type="SUPFAM" id="SSF52374">
    <property type="entry name" value="Nucleotidylyl transferase"/>
    <property type="match status" value="1"/>
</dbReference>
<proteinExistence type="inferred from homology"/>
<dbReference type="AlphaFoldDB" id="D5AHW8"/>
<keyword evidence="5 15" id="KW-0288">FMN</keyword>
<organism evidence="17 18">
    <name type="scientific">Streptococcus suis (strain GZ1)</name>
    <dbReference type="NCBI Taxonomy" id="423211"/>
    <lineage>
        <taxon>Bacteria</taxon>
        <taxon>Bacillati</taxon>
        <taxon>Bacillota</taxon>
        <taxon>Bacilli</taxon>
        <taxon>Lactobacillales</taxon>
        <taxon>Streptococcaceae</taxon>
        <taxon>Streptococcus</taxon>
    </lineage>
</organism>
<keyword evidence="6 15" id="KW-0808">Transferase</keyword>
<evidence type="ECO:0000256" key="7">
    <source>
        <dbReference type="ARBA" id="ARBA00022695"/>
    </source>
</evidence>
<keyword evidence="11 15" id="KW-0067">ATP-binding</keyword>
<keyword evidence="9 15" id="KW-0418">Kinase</keyword>
<dbReference type="UniPathway" id="UPA00277">
    <property type="reaction ID" value="UER00407"/>
</dbReference>
<evidence type="ECO:0000313" key="17">
    <source>
        <dbReference type="EMBL" id="ADE31433.1"/>
    </source>
</evidence>
<comment type="pathway">
    <text evidence="2 15">Cofactor biosynthesis; FAD biosynthesis; FAD from FMN: step 1/1.</text>
</comment>